<dbReference type="PATRIC" id="fig|797209.4.peg.1897"/>
<dbReference type="STRING" id="797209.GCA_000376445_04300"/>
<evidence type="ECO:0000313" key="2">
    <source>
        <dbReference type="Proteomes" id="UP000003751"/>
    </source>
</evidence>
<dbReference type="eggNOG" id="arCOG07577">
    <property type="taxonomic scope" value="Archaea"/>
</dbReference>
<accession>E7QT04</accession>
<dbReference type="AlphaFoldDB" id="E7QT04"/>
<dbReference type="InterPro" id="IPR055934">
    <property type="entry name" value="DUF7512"/>
</dbReference>
<gene>
    <name evidence="1" type="ORF">ZOD2009_09510</name>
</gene>
<comment type="caution">
    <text evidence="1">The sequence shown here is derived from an EMBL/GenBank/DDBJ whole genome shotgun (WGS) entry which is preliminary data.</text>
</comment>
<reference evidence="1 2" key="1">
    <citation type="journal article" date="2014" name="ISME J.">
        <title>Trehalose/2-sulfotrehalose biosynthesis and glycine-betaine uptake are widely spread mechanisms for osmoadaptation in the Halobacteriales.</title>
        <authorList>
            <person name="Youssef N.H."/>
            <person name="Savage-Ashlock K.N."/>
            <person name="McCully A.L."/>
            <person name="Luedtke B."/>
            <person name="Shaw E.I."/>
            <person name="Hoff W.D."/>
            <person name="Elshahed M.S."/>
        </authorList>
    </citation>
    <scope>NUCLEOTIDE SEQUENCE [LARGE SCALE GENOMIC DNA]</scope>
    <source>
        <strain evidence="1 2">DX253</strain>
    </source>
</reference>
<dbReference type="Proteomes" id="UP000003751">
    <property type="component" value="Unassembled WGS sequence"/>
</dbReference>
<sequence length="53" mass="5332">MASEMFGIETLSSTSQAAAQIGLVLAESIVLYVGYGALTQAVGPTVLDTLGGE</sequence>
<proteinExistence type="predicted"/>
<dbReference type="EMBL" id="AEMG01000008">
    <property type="protein sequence ID" value="EFW92285.1"/>
    <property type="molecule type" value="Genomic_DNA"/>
</dbReference>
<name>E7QT04_HALPU</name>
<dbReference type="OrthoDB" id="255777at2157"/>
<evidence type="ECO:0000313" key="1">
    <source>
        <dbReference type="EMBL" id="EFW92285.1"/>
    </source>
</evidence>
<dbReference type="Pfam" id="PF24352">
    <property type="entry name" value="DUF7512"/>
    <property type="match status" value="1"/>
</dbReference>
<protein>
    <submittedName>
        <fullName evidence="1">Uncharacterized protein</fullName>
    </submittedName>
</protein>
<organism evidence="1 2">
    <name type="scientific">Haladaptatus paucihalophilus DX253</name>
    <dbReference type="NCBI Taxonomy" id="797209"/>
    <lineage>
        <taxon>Archaea</taxon>
        <taxon>Methanobacteriati</taxon>
        <taxon>Methanobacteriota</taxon>
        <taxon>Stenosarchaea group</taxon>
        <taxon>Halobacteria</taxon>
        <taxon>Halobacteriales</taxon>
        <taxon>Haladaptataceae</taxon>
        <taxon>Haladaptatus</taxon>
    </lineage>
</organism>
<dbReference type="RefSeq" id="WP_007979189.1">
    <property type="nucleotide sequence ID" value="NZ_AEMG01000008.1"/>
</dbReference>